<evidence type="ECO:0000256" key="6">
    <source>
        <dbReference type="ARBA" id="ARBA00023242"/>
    </source>
</evidence>
<dbReference type="PANTHER" id="PTHR45967:SF1">
    <property type="entry name" value="G-BOX-BINDING FACTOR 3"/>
    <property type="match status" value="1"/>
</dbReference>
<reference evidence="9" key="1">
    <citation type="submission" date="2019-12" db="EMBL/GenBank/DDBJ databases">
        <authorList>
            <person name="Scholes J."/>
        </authorList>
    </citation>
    <scope>NUCLEOTIDE SEQUENCE</scope>
</reference>
<dbReference type="EMBL" id="CACSLK010027751">
    <property type="protein sequence ID" value="CAA0827220.1"/>
    <property type="molecule type" value="Genomic_DNA"/>
</dbReference>
<comment type="subcellular location">
    <subcellularLocation>
        <location evidence="1">Nucleus</location>
    </subcellularLocation>
</comment>
<feature type="domain" description="BZIP" evidence="8">
    <location>
        <begin position="239"/>
        <end position="302"/>
    </location>
</feature>
<dbReference type="GO" id="GO:0005634">
    <property type="term" value="C:nucleus"/>
    <property type="evidence" value="ECO:0007669"/>
    <property type="project" value="UniProtKB-SubCell"/>
</dbReference>
<keyword evidence="3" id="KW-0805">Transcription regulation</keyword>
<dbReference type="Proteomes" id="UP001153555">
    <property type="component" value="Unassembled WGS sequence"/>
</dbReference>
<evidence type="ECO:0000256" key="4">
    <source>
        <dbReference type="ARBA" id="ARBA00023125"/>
    </source>
</evidence>
<gene>
    <name evidence="9" type="ORF">SHERM_22915</name>
</gene>
<dbReference type="Pfam" id="PF00170">
    <property type="entry name" value="bZIP_1"/>
    <property type="match status" value="1"/>
</dbReference>
<evidence type="ECO:0000313" key="10">
    <source>
        <dbReference type="Proteomes" id="UP001153555"/>
    </source>
</evidence>
<organism evidence="9 10">
    <name type="scientific">Striga hermonthica</name>
    <name type="common">Purple witchweed</name>
    <name type="synonym">Buchnera hermonthica</name>
    <dbReference type="NCBI Taxonomy" id="68872"/>
    <lineage>
        <taxon>Eukaryota</taxon>
        <taxon>Viridiplantae</taxon>
        <taxon>Streptophyta</taxon>
        <taxon>Embryophyta</taxon>
        <taxon>Tracheophyta</taxon>
        <taxon>Spermatophyta</taxon>
        <taxon>Magnoliopsida</taxon>
        <taxon>eudicotyledons</taxon>
        <taxon>Gunneridae</taxon>
        <taxon>Pentapetalae</taxon>
        <taxon>asterids</taxon>
        <taxon>lamiids</taxon>
        <taxon>Lamiales</taxon>
        <taxon>Orobanchaceae</taxon>
        <taxon>Buchnereae</taxon>
        <taxon>Striga</taxon>
    </lineage>
</organism>
<feature type="compositionally biased region" description="Basic and acidic residues" evidence="7">
    <location>
        <begin position="1"/>
        <end position="14"/>
    </location>
</feature>
<dbReference type="GO" id="GO:0000976">
    <property type="term" value="F:transcription cis-regulatory region binding"/>
    <property type="evidence" value="ECO:0007669"/>
    <property type="project" value="UniProtKB-ARBA"/>
</dbReference>
<keyword evidence="5" id="KW-0804">Transcription</keyword>
<accession>A0A9N7NCM1</accession>
<evidence type="ECO:0000259" key="8">
    <source>
        <dbReference type="PROSITE" id="PS50217"/>
    </source>
</evidence>
<proteinExistence type="inferred from homology"/>
<feature type="region of interest" description="Disordered" evidence="7">
    <location>
        <begin position="103"/>
        <end position="266"/>
    </location>
</feature>
<comment type="caution">
    <text evidence="9">The sequence shown here is derived from an EMBL/GenBank/DDBJ whole genome shotgun (WGS) entry which is preliminary data.</text>
</comment>
<dbReference type="OrthoDB" id="1642657at2759"/>
<feature type="compositionally biased region" description="Basic and acidic residues" evidence="7">
    <location>
        <begin position="114"/>
        <end position="123"/>
    </location>
</feature>
<dbReference type="PANTHER" id="PTHR45967">
    <property type="entry name" value="G-BOX-BINDING FACTOR 3-RELATED"/>
    <property type="match status" value="1"/>
</dbReference>
<dbReference type="InterPro" id="IPR004827">
    <property type="entry name" value="bZIP"/>
</dbReference>
<feature type="region of interest" description="Disordered" evidence="7">
    <location>
        <begin position="1"/>
        <end position="23"/>
    </location>
</feature>
<feature type="compositionally biased region" description="Basic and acidic residues" evidence="7">
    <location>
        <begin position="177"/>
        <end position="190"/>
    </location>
</feature>
<evidence type="ECO:0000256" key="3">
    <source>
        <dbReference type="ARBA" id="ARBA00023015"/>
    </source>
</evidence>
<keyword evidence="6" id="KW-0539">Nucleus</keyword>
<dbReference type="GO" id="GO:0046983">
    <property type="term" value="F:protein dimerization activity"/>
    <property type="evidence" value="ECO:0007669"/>
    <property type="project" value="UniProtKB-ARBA"/>
</dbReference>
<feature type="compositionally biased region" description="Basic and acidic residues" evidence="7">
    <location>
        <begin position="235"/>
        <end position="266"/>
    </location>
</feature>
<dbReference type="FunFam" id="1.20.5.170:FF:000020">
    <property type="entry name" value="BZIP transcription factor"/>
    <property type="match status" value="1"/>
</dbReference>
<evidence type="ECO:0000313" key="9">
    <source>
        <dbReference type="EMBL" id="CAA0827220.1"/>
    </source>
</evidence>
<dbReference type="InterPro" id="IPR046347">
    <property type="entry name" value="bZIP_sf"/>
</dbReference>
<sequence>MGTSEEVKPSKPEKSSSSATDHNNIHVYPDWAAMQAYYGPRFAVPPYMNPTVASPHAPPPYMWAPPQSMMPPYAAPYAAFYAHGGVYAHPGVPLASTTLNMETPAKSSGNTDGDSVKKQKEFDGLPMVISNGNGDSADHGTERKMSDSDETGGSSDGSNGVTPRVGQKSKKRSRQGSPDKGDSKAPEKTVDVITATADVPVKPMENTNSVLKLKNVKSSPANVPSQWMPNEAWLQDERELKRERRKQSNRESARRSRLRKQAETEELAGKVKALTAENISLKAEINKLMGNSEQLKLENAALLEKFEDKDIEFIEDKRLIKPVGTVNLLERVNNSDSNPHENRSPRAKLRQLLDTSPKADAIAAI</sequence>
<evidence type="ECO:0000256" key="7">
    <source>
        <dbReference type="SAM" id="MobiDB-lite"/>
    </source>
</evidence>
<dbReference type="Pfam" id="PF07777">
    <property type="entry name" value="MFMR"/>
    <property type="match status" value="1"/>
</dbReference>
<dbReference type="InterPro" id="IPR012900">
    <property type="entry name" value="MFMR"/>
</dbReference>
<name>A0A9N7NCM1_STRHE</name>
<dbReference type="InterPro" id="IPR044827">
    <property type="entry name" value="GBF-like"/>
</dbReference>
<dbReference type="SMART" id="SM00338">
    <property type="entry name" value="BRLZ"/>
    <property type="match status" value="1"/>
</dbReference>
<dbReference type="Gene3D" id="1.20.5.170">
    <property type="match status" value="1"/>
</dbReference>
<dbReference type="PROSITE" id="PS00036">
    <property type="entry name" value="BZIP_BASIC"/>
    <property type="match status" value="1"/>
</dbReference>
<feature type="compositionally biased region" description="Basic and acidic residues" evidence="7">
    <location>
        <begin position="136"/>
        <end position="147"/>
    </location>
</feature>
<evidence type="ECO:0000256" key="5">
    <source>
        <dbReference type="ARBA" id="ARBA00023163"/>
    </source>
</evidence>
<dbReference type="PROSITE" id="PS50217">
    <property type="entry name" value="BZIP"/>
    <property type="match status" value="1"/>
</dbReference>
<dbReference type="AlphaFoldDB" id="A0A9N7NCM1"/>
<keyword evidence="10" id="KW-1185">Reference proteome</keyword>
<dbReference type="CDD" id="cd14702">
    <property type="entry name" value="bZIP_plant_GBF1"/>
    <property type="match status" value="1"/>
</dbReference>
<feature type="compositionally biased region" description="Polar residues" evidence="7">
    <location>
        <begin position="103"/>
        <end position="113"/>
    </location>
</feature>
<dbReference type="SUPFAM" id="SSF57959">
    <property type="entry name" value="Leucine zipper domain"/>
    <property type="match status" value="1"/>
</dbReference>
<keyword evidence="4" id="KW-0238">DNA-binding</keyword>
<evidence type="ECO:0000256" key="1">
    <source>
        <dbReference type="ARBA" id="ARBA00004123"/>
    </source>
</evidence>
<comment type="similarity">
    <text evidence="2">Belongs to the bZIP family.</text>
</comment>
<feature type="compositionally biased region" description="Polar residues" evidence="7">
    <location>
        <begin position="205"/>
        <end position="228"/>
    </location>
</feature>
<evidence type="ECO:0000256" key="2">
    <source>
        <dbReference type="ARBA" id="ARBA00007163"/>
    </source>
</evidence>
<protein>
    <submittedName>
        <fullName evidence="9">G-box-binding factor 3</fullName>
    </submittedName>
</protein>
<dbReference type="GO" id="GO:0003700">
    <property type="term" value="F:DNA-binding transcription factor activity"/>
    <property type="evidence" value="ECO:0007669"/>
    <property type="project" value="InterPro"/>
</dbReference>
<dbReference type="InterPro" id="IPR045314">
    <property type="entry name" value="bZIP_plant_GBF1"/>
</dbReference>